<dbReference type="GO" id="GO:0019288">
    <property type="term" value="P:isopentenyl diphosphate biosynthetic process, methylerythritol 4-phosphate pathway"/>
    <property type="evidence" value="ECO:0007669"/>
    <property type="project" value="UniProtKB-UniRule"/>
</dbReference>
<reference evidence="8 9" key="1">
    <citation type="submission" date="2019-08" db="EMBL/GenBank/DDBJ databases">
        <title>Complete genome sequence of Thermosulfurimonas marina SU872T, an anaerobic thermophilic chemolithoautotrophic bacterium isolated from a shallow marine hydrothermal vent.</title>
        <authorList>
            <person name="Allioux M."/>
            <person name="Jebbar M."/>
            <person name="Slobodkina G."/>
            <person name="Slobodkin A."/>
            <person name="Moalic Y."/>
            <person name="Frolova A."/>
            <person name="Shao Z."/>
            <person name="Alain K."/>
        </authorList>
    </citation>
    <scope>NUCLEOTIDE SEQUENCE [LARGE SCALE GENOMIC DNA]</scope>
    <source>
        <strain evidence="8 9">SU872</strain>
    </source>
</reference>
<evidence type="ECO:0000256" key="1">
    <source>
        <dbReference type="ARBA" id="ARBA00001282"/>
    </source>
</evidence>
<comment type="function">
    <text evidence="7">Catalyzes the formation of 4-diphosphocytidyl-2-C-methyl-D-erythritol from CTP and 2-C-methyl-D-erythritol 4-phosphate (MEP).</text>
</comment>
<evidence type="ECO:0000256" key="6">
    <source>
        <dbReference type="ARBA" id="ARBA00023229"/>
    </source>
</evidence>
<dbReference type="KEGG" id="tmai:FVE67_05740"/>
<feature type="site" description="Positions MEP for the nucleophilic attack" evidence="7">
    <location>
        <position position="233"/>
    </location>
</feature>
<dbReference type="PROSITE" id="PS01295">
    <property type="entry name" value="ISPD"/>
    <property type="match status" value="1"/>
</dbReference>
<dbReference type="CDD" id="cd02516">
    <property type="entry name" value="CDP-ME_synthetase"/>
    <property type="match status" value="1"/>
</dbReference>
<dbReference type="Proteomes" id="UP000501253">
    <property type="component" value="Chromosome"/>
</dbReference>
<keyword evidence="6 7" id="KW-0414">Isoprene biosynthesis</keyword>
<feature type="site" description="Transition state stabilizer" evidence="7">
    <location>
        <position position="49"/>
    </location>
</feature>
<dbReference type="Gene3D" id="3.90.550.10">
    <property type="entry name" value="Spore Coat Polysaccharide Biosynthesis Protein SpsA, Chain A"/>
    <property type="match status" value="1"/>
</dbReference>
<accession>A0A6H1WT30</accession>
<dbReference type="InterPro" id="IPR001228">
    <property type="entry name" value="IspD"/>
</dbReference>
<sequence>MCWLRCGAFAFQSPCDRRIVFPWRRAVAKVGAILAAAGRGVRFGAEVPKQFLELGGRPVFLWGLSALERHPRVEEIVVAVPPGWEERVRDWCGEFRKVSRVVAGGESRQASVRRAFEALSPGVEIVLVHDAARPLVSQEVISRVLGEIEKRGAALAALPVRDTVKRVSEEGRVLETLSREGLWLAQTPQGARRDWLAEAFRKAGREEFTDEAALLEAAGFPVFVVLGDPRNFKLTYPEDFSLLEAFGDLTRI</sequence>
<name>A0A6H1WT30_9BACT</name>
<evidence type="ECO:0000256" key="5">
    <source>
        <dbReference type="ARBA" id="ARBA00022695"/>
    </source>
</evidence>
<feature type="site" description="Positions MEP for the nucleophilic attack" evidence="7">
    <location>
        <position position="179"/>
    </location>
</feature>
<dbReference type="FunFam" id="3.90.550.10:FF:000003">
    <property type="entry name" value="2-C-methyl-D-erythritol 4-phosphate cytidylyltransferase"/>
    <property type="match status" value="1"/>
</dbReference>
<comment type="similarity">
    <text evidence="3 7">Belongs to the IspD/TarI cytidylyltransferase family. IspD subfamily.</text>
</comment>
<keyword evidence="5 7" id="KW-0548">Nucleotidyltransferase</keyword>
<dbReference type="EMBL" id="CP042909">
    <property type="protein sequence ID" value="QJA06338.1"/>
    <property type="molecule type" value="Genomic_DNA"/>
</dbReference>
<dbReference type="GO" id="GO:0050518">
    <property type="term" value="F:2-C-methyl-D-erythritol 4-phosphate cytidylyltransferase activity"/>
    <property type="evidence" value="ECO:0007669"/>
    <property type="project" value="UniProtKB-UniRule"/>
</dbReference>
<evidence type="ECO:0000256" key="3">
    <source>
        <dbReference type="ARBA" id="ARBA00009789"/>
    </source>
</evidence>
<comment type="catalytic activity">
    <reaction evidence="1 7">
        <text>2-C-methyl-D-erythritol 4-phosphate + CTP + H(+) = 4-CDP-2-C-methyl-D-erythritol + diphosphate</text>
        <dbReference type="Rhea" id="RHEA:13429"/>
        <dbReference type="ChEBI" id="CHEBI:15378"/>
        <dbReference type="ChEBI" id="CHEBI:33019"/>
        <dbReference type="ChEBI" id="CHEBI:37563"/>
        <dbReference type="ChEBI" id="CHEBI:57823"/>
        <dbReference type="ChEBI" id="CHEBI:58262"/>
        <dbReference type="EC" id="2.7.7.60"/>
    </reaction>
</comment>
<dbReference type="SUPFAM" id="SSF53448">
    <property type="entry name" value="Nucleotide-diphospho-sugar transferases"/>
    <property type="match status" value="1"/>
</dbReference>
<dbReference type="PANTHER" id="PTHR32125:SF4">
    <property type="entry name" value="2-C-METHYL-D-ERYTHRITOL 4-PHOSPHATE CYTIDYLYLTRANSFERASE, CHLOROPLASTIC"/>
    <property type="match status" value="1"/>
</dbReference>
<dbReference type="HAMAP" id="MF_00108">
    <property type="entry name" value="IspD"/>
    <property type="match status" value="1"/>
</dbReference>
<evidence type="ECO:0000256" key="2">
    <source>
        <dbReference type="ARBA" id="ARBA00004787"/>
    </source>
</evidence>
<dbReference type="PANTHER" id="PTHR32125">
    <property type="entry name" value="2-C-METHYL-D-ERYTHRITOL 4-PHOSPHATE CYTIDYLYLTRANSFERASE, CHLOROPLASTIC"/>
    <property type="match status" value="1"/>
</dbReference>
<evidence type="ECO:0000256" key="7">
    <source>
        <dbReference type="HAMAP-Rule" id="MF_00108"/>
    </source>
</evidence>
<comment type="pathway">
    <text evidence="2 7">Isoprenoid biosynthesis; isopentenyl diphosphate biosynthesis via DXP pathway; isopentenyl diphosphate from 1-deoxy-D-xylulose 5-phosphate: step 2/6.</text>
</comment>
<dbReference type="NCBIfam" id="TIGR00453">
    <property type="entry name" value="ispD"/>
    <property type="match status" value="1"/>
</dbReference>
<evidence type="ECO:0000256" key="4">
    <source>
        <dbReference type="ARBA" id="ARBA00022679"/>
    </source>
</evidence>
<dbReference type="InterPro" id="IPR018294">
    <property type="entry name" value="ISPD_synthase_CS"/>
</dbReference>
<proteinExistence type="inferred from homology"/>
<keyword evidence="9" id="KW-1185">Reference proteome</keyword>
<dbReference type="Pfam" id="PF01128">
    <property type="entry name" value="IspD"/>
    <property type="match status" value="1"/>
</dbReference>
<dbReference type="InterPro" id="IPR029044">
    <property type="entry name" value="Nucleotide-diphossugar_trans"/>
</dbReference>
<dbReference type="InterPro" id="IPR050088">
    <property type="entry name" value="IspD/TarI_cytidylyltransf_bact"/>
</dbReference>
<dbReference type="InterPro" id="IPR034683">
    <property type="entry name" value="IspD/TarI"/>
</dbReference>
<keyword evidence="4 7" id="KW-0808">Transferase</keyword>
<dbReference type="UniPathway" id="UPA00056">
    <property type="reaction ID" value="UER00093"/>
</dbReference>
<protein>
    <recommendedName>
        <fullName evidence="7">2-C-methyl-D-erythritol 4-phosphate cytidylyltransferase</fullName>
        <ecNumber evidence="7">2.7.7.60</ecNumber>
    </recommendedName>
    <alternativeName>
        <fullName evidence="7">4-diphosphocytidyl-2C-methyl-D-erythritol synthase</fullName>
    </alternativeName>
    <alternativeName>
        <fullName evidence="7">MEP cytidylyltransferase</fullName>
        <shortName evidence="7">MCT</shortName>
    </alternativeName>
</protein>
<organism evidence="8 9">
    <name type="scientific">Thermosulfurimonas marina</name>
    <dbReference type="NCBI Taxonomy" id="2047767"/>
    <lineage>
        <taxon>Bacteria</taxon>
        <taxon>Pseudomonadati</taxon>
        <taxon>Thermodesulfobacteriota</taxon>
        <taxon>Thermodesulfobacteria</taxon>
        <taxon>Thermodesulfobacteriales</taxon>
        <taxon>Thermodesulfobacteriaceae</taxon>
        <taxon>Thermosulfurimonas</taxon>
    </lineage>
</organism>
<gene>
    <name evidence="7 8" type="primary">ispD</name>
    <name evidence="8" type="ORF">FVE67_05740</name>
</gene>
<evidence type="ECO:0000313" key="9">
    <source>
        <dbReference type="Proteomes" id="UP000501253"/>
    </source>
</evidence>
<dbReference type="EC" id="2.7.7.60" evidence="7"/>
<dbReference type="AlphaFoldDB" id="A0A6H1WT30"/>
<evidence type="ECO:0000313" key="8">
    <source>
        <dbReference type="EMBL" id="QJA06338.1"/>
    </source>
</evidence>
<feature type="site" description="Transition state stabilizer" evidence="7">
    <location>
        <position position="42"/>
    </location>
</feature>